<dbReference type="GO" id="GO:0006633">
    <property type="term" value="P:fatty acid biosynthetic process"/>
    <property type="evidence" value="ECO:0007669"/>
    <property type="project" value="UniProtKB-UniPathway"/>
</dbReference>
<evidence type="ECO:0000256" key="1">
    <source>
        <dbReference type="ARBA" id="ARBA00005194"/>
    </source>
</evidence>
<evidence type="ECO:0000256" key="2">
    <source>
        <dbReference type="ARBA" id="ARBA00006484"/>
    </source>
</evidence>
<comment type="subunit">
    <text evidence="10">Homotetramer.</text>
</comment>
<comment type="pathway">
    <text evidence="1 10">Lipid metabolism; fatty acid biosynthesis.</text>
</comment>
<dbReference type="GO" id="GO:0051287">
    <property type="term" value="F:NAD binding"/>
    <property type="evidence" value="ECO:0007669"/>
    <property type="project" value="UniProtKB-UniRule"/>
</dbReference>
<evidence type="ECO:0000256" key="6">
    <source>
        <dbReference type="ARBA" id="ARBA00023221"/>
    </source>
</evidence>
<keyword evidence="5 10" id="KW-0560">Oxidoreductase</keyword>
<dbReference type="AlphaFoldDB" id="A0A078KU99"/>
<dbReference type="STRING" id="29343.CCDG5_1574"/>
<comment type="catalytic activity">
    <reaction evidence="7 10">
        <text>a (3R)-hydroxyacyl-[ACP] + NADP(+) = a 3-oxoacyl-[ACP] + NADPH + H(+)</text>
        <dbReference type="Rhea" id="RHEA:17397"/>
        <dbReference type="Rhea" id="RHEA-COMP:9916"/>
        <dbReference type="Rhea" id="RHEA-COMP:9945"/>
        <dbReference type="ChEBI" id="CHEBI:15378"/>
        <dbReference type="ChEBI" id="CHEBI:57783"/>
        <dbReference type="ChEBI" id="CHEBI:58349"/>
        <dbReference type="ChEBI" id="CHEBI:78776"/>
        <dbReference type="ChEBI" id="CHEBI:78827"/>
        <dbReference type="EC" id="1.1.1.100"/>
    </reaction>
</comment>
<dbReference type="PRINTS" id="PR00080">
    <property type="entry name" value="SDRFAMILY"/>
</dbReference>
<dbReference type="PROSITE" id="PS51257">
    <property type="entry name" value="PROKAR_LIPOPROTEIN"/>
    <property type="match status" value="1"/>
</dbReference>
<dbReference type="Pfam" id="PF13561">
    <property type="entry name" value="adh_short_C2"/>
    <property type="match status" value="1"/>
</dbReference>
<keyword evidence="10" id="KW-0444">Lipid biosynthesis</keyword>
<dbReference type="GO" id="GO:0008202">
    <property type="term" value="P:steroid metabolic process"/>
    <property type="evidence" value="ECO:0007669"/>
    <property type="project" value="UniProtKB-KW"/>
</dbReference>
<evidence type="ECO:0000256" key="8">
    <source>
        <dbReference type="PIRSR" id="PIRSR611284-1"/>
    </source>
</evidence>
<dbReference type="InterPro" id="IPR011284">
    <property type="entry name" value="3oxo_ACP_reduc"/>
</dbReference>
<dbReference type="SMART" id="SM00822">
    <property type="entry name" value="PKS_KR"/>
    <property type="match status" value="1"/>
</dbReference>
<dbReference type="EC" id="1.1.1.100" evidence="3 10"/>
<keyword evidence="6" id="KW-0753">Steroid metabolism</keyword>
<dbReference type="GO" id="GO:0004316">
    <property type="term" value="F:3-oxoacyl-[acyl-carrier-protein] reductase (NADPH) activity"/>
    <property type="evidence" value="ECO:0007669"/>
    <property type="project" value="UniProtKB-UniRule"/>
</dbReference>
<dbReference type="NCBIfam" id="NF005559">
    <property type="entry name" value="PRK07231.1"/>
    <property type="match status" value="1"/>
</dbReference>
<accession>A0A078KU99</accession>
<feature type="domain" description="Ketoreductase" evidence="11">
    <location>
        <begin position="3"/>
        <end position="190"/>
    </location>
</feature>
<dbReference type="EMBL" id="LM995447">
    <property type="protein sequence ID" value="CDZ24684.1"/>
    <property type="molecule type" value="Genomic_DNA"/>
</dbReference>
<name>A0A078KU99_9FIRM</name>
<gene>
    <name evidence="12" type="primary">fabG3</name>
    <name evidence="12" type="ORF">CCDG5_1574</name>
</gene>
<evidence type="ECO:0000313" key="12">
    <source>
        <dbReference type="EMBL" id="CDZ24684.1"/>
    </source>
</evidence>
<proteinExistence type="inferred from homology"/>
<dbReference type="PANTHER" id="PTHR42879:SF2">
    <property type="entry name" value="3-OXOACYL-[ACYL-CARRIER-PROTEIN] REDUCTASE FABG"/>
    <property type="match status" value="1"/>
</dbReference>
<dbReference type="CDD" id="cd05333">
    <property type="entry name" value="BKR_SDR_c"/>
    <property type="match status" value="1"/>
</dbReference>
<evidence type="ECO:0000313" key="13">
    <source>
        <dbReference type="Proteomes" id="UP000032431"/>
    </source>
</evidence>
<dbReference type="Gene3D" id="3.40.50.720">
    <property type="entry name" value="NAD(P)-binding Rossmann-like Domain"/>
    <property type="match status" value="1"/>
</dbReference>
<dbReference type="NCBIfam" id="NF009466">
    <property type="entry name" value="PRK12826.1-2"/>
    <property type="match status" value="1"/>
</dbReference>
<dbReference type="PANTHER" id="PTHR42879">
    <property type="entry name" value="3-OXOACYL-(ACYL-CARRIER-PROTEIN) REDUCTASE"/>
    <property type="match status" value="1"/>
</dbReference>
<dbReference type="InterPro" id="IPR050259">
    <property type="entry name" value="SDR"/>
</dbReference>
<dbReference type="PROSITE" id="PS00061">
    <property type="entry name" value="ADH_SHORT"/>
    <property type="match status" value="1"/>
</dbReference>
<feature type="active site" description="Proton acceptor" evidence="8">
    <location>
        <position position="155"/>
    </location>
</feature>
<dbReference type="PRINTS" id="PR00081">
    <property type="entry name" value="GDHRDH"/>
</dbReference>
<dbReference type="SUPFAM" id="SSF51735">
    <property type="entry name" value="NAD(P)-binding Rossmann-fold domains"/>
    <property type="match status" value="1"/>
</dbReference>
<comment type="similarity">
    <text evidence="2 10">Belongs to the short-chain dehydrogenases/reductases (SDR) family.</text>
</comment>
<evidence type="ECO:0000259" key="11">
    <source>
        <dbReference type="SMART" id="SM00822"/>
    </source>
</evidence>
<feature type="binding site" evidence="9">
    <location>
        <position position="90"/>
    </location>
    <ligand>
        <name>NADP(+)</name>
        <dbReference type="ChEBI" id="CHEBI:58349"/>
    </ligand>
</feature>
<evidence type="ECO:0000256" key="5">
    <source>
        <dbReference type="ARBA" id="ARBA00023002"/>
    </source>
</evidence>
<feature type="binding site" evidence="9">
    <location>
        <begin position="155"/>
        <end position="159"/>
    </location>
    <ligand>
        <name>NADP(+)</name>
        <dbReference type="ChEBI" id="CHEBI:58349"/>
    </ligand>
</feature>
<dbReference type="PATRIC" id="fig|29343.3.peg.1659"/>
<dbReference type="HOGENOM" id="CLU_010194_1_3_9"/>
<evidence type="ECO:0000256" key="7">
    <source>
        <dbReference type="ARBA" id="ARBA00048508"/>
    </source>
</evidence>
<dbReference type="KEGG" id="ccel:CCDG5_1574"/>
<keyword evidence="10" id="KW-0443">Lipid metabolism</keyword>
<evidence type="ECO:0000256" key="3">
    <source>
        <dbReference type="ARBA" id="ARBA00012948"/>
    </source>
</evidence>
<feature type="binding site" evidence="9">
    <location>
        <position position="188"/>
    </location>
    <ligand>
        <name>NADP(+)</name>
        <dbReference type="ChEBI" id="CHEBI:58349"/>
    </ligand>
</feature>
<dbReference type="OrthoDB" id="9803333at2"/>
<organism evidence="12 13">
    <name type="scientific">[Clostridium] cellulosi</name>
    <dbReference type="NCBI Taxonomy" id="29343"/>
    <lineage>
        <taxon>Bacteria</taxon>
        <taxon>Bacillati</taxon>
        <taxon>Bacillota</taxon>
        <taxon>Clostridia</taxon>
        <taxon>Eubacteriales</taxon>
        <taxon>Oscillospiraceae</taxon>
        <taxon>Oscillospiraceae incertae sedis</taxon>
    </lineage>
</organism>
<keyword evidence="10" id="KW-0276">Fatty acid metabolism</keyword>
<protein>
    <recommendedName>
        <fullName evidence="3 10">3-oxoacyl-[acyl-carrier-protein] reductase</fullName>
        <ecNumber evidence="3 10">1.1.1.100</ecNumber>
    </recommendedName>
</protein>
<sequence>MSKVVLITGASQGIGACIAETFAKKGYNVAINCRSEKEQENGGNQVAEKCRANGVEAECFIADVSSFEQCGKLVKAVTERFGGLDVLVNNAGITRDGLLAMMSEEQFDSVIAVNLKGVFNMMHFASKVMMRARSGRIVNISSVAGLYGNKGQINYSASKAGVAGMTMTAAKELGPRGITVNAVAPGIIETAMTDAMPEKVKQAAMEGIALGRLGQPQDVANAVAFLASDEASYITGQILVVDGGMIM</sequence>
<evidence type="ECO:0000256" key="9">
    <source>
        <dbReference type="PIRSR" id="PIRSR611284-2"/>
    </source>
</evidence>
<dbReference type="FunFam" id="3.40.50.720:FF:000115">
    <property type="entry name" value="3-oxoacyl-[acyl-carrier-protein] reductase FabG"/>
    <property type="match status" value="1"/>
</dbReference>
<dbReference type="InterPro" id="IPR002347">
    <property type="entry name" value="SDR_fam"/>
</dbReference>
<keyword evidence="10" id="KW-0275">Fatty acid biosynthesis</keyword>
<dbReference type="UniPathway" id="UPA00094"/>
<dbReference type="InterPro" id="IPR020904">
    <property type="entry name" value="Sc_DH/Rdtase_CS"/>
</dbReference>
<keyword evidence="4 9" id="KW-0521">NADP</keyword>
<evidence type="ECO:0000256" key="10">
    <source>
        <dbReference type="RuleBase" id="RU366074"/>
    </source>
</evidence>
<dbReference type="InterPro" id="IPR036291">
    <property type="entry name" value="NAD(P)-bd_dom_sf"/>
</dbReference>
<comment type="function">
    <text evidence="10">Catalyzes the NADPH-dependent reduction of beta-ketoacyl-ACP substrates to beta-hydroxyacyl-ACP products, the first reductive step in the elongation cycle of fatty acid biosynthesis.</text>
</comment>
<keyword evidence="13" id="KW-1185">Reference proteome</keyword>
<reference evidence="13" key="1">
    <citation type="submission" date="2014-07" db="EMBL/GenBank/DDBJ databases">
        <authorList>
            <person name="Wibberg D."/>
        </authorList>
    </citation>
    <scope>NUCLEOTIDE SEQUENCE [LARGE SCALE GENOMIC DNA]</scope>
    <source>
        <strain evidence="13">DG5</strain>
    </source>
</reference>
<dbReference type="NCBIfam" id="TIGR01830">
    <property type="entry name" value="3oxo_ACP_reduc"/>
    <property type="match status" value="1"/>
</dbReference>
<dbReference type="InterPro" id="IPR057326">
    <property type="entry name" value="KR_dom"/>
</dbReference>
<evidence type="ECO:0000256" key="4">
    <source>
        <dbReference type="ARBA" id="ARBA00022857"/>
    </source>
</evidence>
<dbReference type="Proteomes" id="UP000032431">
    <property type="component" value="Chromosome I"/>
</dbReference>